<dbReference type="EMBL" id="FO818637">
    <property type="protein sequence ID" value="CDM87571.1"/>
    <property type="molecule type" value="Genomic_DNA"/>
</dbReference>
<accession>A0A0B6X357</accession>
<reference evidence="1 2" key="1">
    <citation type="submission" date="2014-02" db="EMBL/GenBank/DDBJ databases">
        <authorList>
            <person name="Genoscope - CEA"/>
        </authorList>
    </citation>
    <scope>NUCLEOTIDE SEQUENCE [LARGE SCALE GENOMIC DNA]</scope>
    <source>
        <strain evidence="1 2">CS03</strain>
    </source>
</reference>
<dbReference type="Proteomes" id="UP000032930">
    <property type="component" value="Chromosome"/>
</dbReference>
<dbReference type="RefSeq" id="WP_046335598.1">
    <property type="nucleotide sequence ID" value="NZ_CAWMEF010000001.1"/>
</dbReference>
<organism evidence="1 2">
    <name type="scientific">Xenorhabdus bovienii</name>
    <name type="common">Xenorhabdus nematophila subsp. bovienii</name>
    <dbReference type="NCBI Taxonomy" id="40576"/>
    <lineage>
        <taxon>Bacteria</taxon>
        <taxon>Pseudomonadati</taxon>
        <taxon>Pseudomonadota</taxon>
        <taxon>Gammaproteobacteria</taxon>
        <taxon>Enterobacterales</taxon>
        <taxon>Morganellaceae</taxon>
        <taxon>Xenorhabdus</taxon>
    </lineage>
</organism>
<dbReference type="KEGG" id="xbv:XBW1_0212"/>
<evidence type="ECO:0000313" key="1">
    <source>
        <dbReference type="EMBL" id="CDM87571.1"/>
    </source>
</evidence>
<sequence length="126" mass="15323">MISIYQYLNDYMADRREETVNYFFTLLEAPLDNDFPEEFMFFRKLYHEKSGEGKKYINKTVIEITNKIILDHFEKLDKIRVLENGKDMFPLFFTPKKYNEGVFIPENMSFCEIIRELIQEEKQPLR</sequence>
<name>A0A0B6X357_XENBV</name>
<protein>
    <submittedName>
        <fullName evidence="1">Uncharacterized protein</fullName>
    </submittedName>
</protein>
<dbReference type="AlphaFoldDB" id="A0A0B6X357"/>
<evidence type="ECO:0000313" key="2">
    <source>
        <dbReference type="Proteomes" id="UP000032930"/>
    </source>
</evidence>
<gene>
    <name evidence="1" type="ORF">XBW1_0212</name>
</gene>
<proteinExistence type="predicted"/>